<feature type="domain" description="HTH tetR-type" evidence="5">
    <location>
        <begin position="1"/>
        <end position="61"/>
    </location>
</feature>
<dbReference type="InterPro" id="IPR050109">
    <property type="entry name" value="HTH-type_TetR-like_transc_reg"/>
</dbReference>
<dbReference type="PRINTS" id="PR00455">
    <property type="entry name" value="HTHTETR"/>
</dbReference>
<comment type="caution">
    <text evidence="6">The sequence shown here is derived from an EMBL/GenBank/DDBJ whole genome shotgun (WGS) entry which is preliminary data.</text>
</comment>
<dbReference type="PROSITE" id="PS50977">
    <property type="entry name" value="HTH_TETR_2"/>
    <property type="match status" value="1"/>
</dbReference>
<dbReference type="EMBL" id="JBHSHP010000008">
    <property type="protein sequence ID" value="MFC4753653.1"/>
    <property type="molecule type" value="Genomic_DNA"/>
</dbReference>
<evidence type="ECO:0000259" key="5">
    <source>
        <dbReference type="PROSITE" id="PS50977"/>
    </source>
</evidence>
<keyword evidence="1" id="KW-0805">Transcription regulation</keyword>
<evidence type="ECO:0000256" key="4">
    <source>
        <dbReference type="PROSITE-ProRule" id="PRU00335"/>
    </source>
</evidence>
<proteinExistence type="predicted"/>
<dbReference type="Gene3D" id="1.10.357.10">
    <property type="entry name" value="Tetracycline Repressor, domain 2"/>
    <property type="match status" value="1"/>
</dbReference>
<evidence type="ECO:0000256" key="3">
    <source>
        <dbReference type="ARBA" id="ARBA00023163"/>
    </source>
</evidence>
<reference evidence="7" key="1">
    <citation type="journal article" date="2019" name="Int. J. Syst. Evol. Microbiol.">
        <title>The Global Catalogue of Microorganisms (GCM) 10K type strain sequencing project: providing services to taxonomists for standard genome sequencing and annotation.</title>
        <authorList>
            <consortium name="The Broad Institute Genomics Platform"/>
            <consortium name="The Broad Institute Genome Sequencing Center for Infectious Disease"/>
            <person name="Wu L."/>
            <person name="Ma J."/>
        </authorList>
    </citation>
    <scope>NUCLEOTIDE SEQUENCE [LARGE SCALE GENOMIC DNA]</scope>
    <source>
        <strain evidence="7">JCM 11882</strain>
    </source>
</reference>
<keyword evidence="2 4" id="KW-0238">DNA-binding</keyword>
<dbReference type="RefSeq" id="WP_344988097.1">
    <property type="nucleotide sequence ID" value="NZ_BAABCD010000005.1"/>
</dbReference>
<evidence type="ECO:0000256" key="1">
    <source>
        <dbReference type="ARBA" id="ARBA00023015"/>
    </source>
</evidence>
<dbReference type="Proteomes" id="UP001595836">
    <property type="component" value="Unassembled WGS sequence"/>
</dbReference>
<dbReference type="InterPro" id="IPR001647">
    <property type="entry name" value="HTH_TetR"/>
</dbReference>
<keyword evidence="3" id="KW-0804">Transcription</keyword>
<protein>
    <submittedName>
        <fullName evidence="6">TetR/AcrR family transcriptional regulator</fullName>
    </submittedName>
</protein>
<keyword evidence="7" id="KW-1185">Reference proteome</keyword>
<dbReference type="Pfam" id="PF00440">
    <property type="entry name" value="TetR_N"/>
    <property type="match status" value="1"/>
</dbReference>
<feature type="DNA-binding region" description="H-T-H motif" evidence="4">
    <location>
        <begin position="24"/>
        <end position="43"/>
    </location>
</feature>
<evidence type="ECO:0000256" key="2">
    <source>
        <dbReference type="ARBA" id="ARBA00023125"/>
    </source>
</evidence>
<gene>
    <name evidence="6" type="ORF">ACFO7U_02515</name>
</gene>
<sequence>MRSREPILDATREAIGDAGFDGVTIAAVAKRAGVSRQTVYSIFGTREELVSQAISERLTSLFGAVSDLQSSTTTPLDLLVEILVVTRGHILGDPLLRTLTLAGGSNPIFDPGAAERARRYARSLLVPATEQFPQLVPHLDFFSDVGVHVGWSVLCLDSPEARSDADLRTFLRTWLEPLVAHLLE</sequence>
<name>A0ABV9PPR8_9ACTN</name>
<evidence type="ECO:0000313" key="7">
    <source>
        <dbReference type="Proteomes" id="UP001595836"/>
    </source>
</evidence>
<organism evidence="6 7">
    <name type="scientific">Dietzia aurantiaca</name>
    <dbReference type="NCBI Taxonomy" id="983873"/>
    <lineage>
        <taxon>Bacteria</taxon>
        <taxon>Bacillati</taxon>
        <taxon>Actinomycetota</taxon>
        <taxon>Actinomycetes</taxon>
        <taxon>Mycobacteriales</taxon>
        <taxon>Dietziaceae</taxon>
        <taxon>Dietzia</taxon>
    </lineage>
</organism>
<dbReference type="InterPro" id="IPR009057">
    <property type="entry name" value="Homeodomain-like_sf"/>
</dbReference>
<dbReference type="PANTHER" id="PTHR30055">
    <property type="entry name" value="HTH-TYPE TRANSCRIPTIONAL REGULATOR RUTR"/>
    <property type="match status" value="1"/>
</dbReference>
<accession>A0ABV9PPR8</accession>
<dbReference type="PANTHER" id="PTHR30055:SF234">
    <property type="entry name" value="HTH-TYPE TRANSCRIPTIONAL REGULATOR BETI"/>
    <property type="match status" value="1"/>
</dbReference>
<evidence type="ECO:0000313" key="6">
    <source>
        <dbReference type="EMBL" id="MFC4753653.1"/>
    </source>
</evidence>
<dbReference type="SUPFAM" id="SSF46689">
    <property type="entry name" value="Homeodomain-like"/>
    <property type="match status" value="1"/>
</dbReference>